<name>A0A1F4ZCX7_9BACT</name>
<evidence type="ECO:0000259" key="2">
    <source>
        <dbReference type="Pfam" id="PF00534"/>
    </source>
</evidence>
<dbReference type="SUPFAM" id="SSF53756">
    <property type="entry name" value="UDP-Glycosyltransferase/glycogen phosphorylase"/>
    <property type="match status" value="1"/>
</dbReference>
<organism evidence="4 5">
    <name type="scientific">Candidatus Amesbacteria bacterium RIFCSPLOWO2_01_FULL_48_25</name>
    <dbReference type="NCBI Taxonomy" id="1797259"/>
    <lineage>
        <taxon>Bacteria</taxon>
        <taxon>Candidatus Amesiibacteriota</taxon>
    </lineage>
</organism>
<keyword evidence="1" id="KW-0808">Transferase</keyword>
<dbReference type="Pfam" id="PF13439">
    <property type="entry name" value="Glyco_transf_4"/>
    <property type="match status" value="1"/>
</dbReference>
<proteinExistence type="predicted"/>
<gene>
    <name evidence="4" type="ORF">A2989_01245</name>
</gene>
<evidence type="ECO:0000256" key="1">
    <source>
        <dbReference type="ARBA" id="ARBA00022679"/>
    </source>
</evidence>
<dbReference type="AlphaFoldDB" id="A0A1F4ZCX7"/>
<evidence type="ECO:0000313" key="5">
    <source>
        <dbReference type="Proteomes" id="UP000177080"/>
    </source>
</evidence>
<evidence type="ECO:0000259" key="3">
    <source>
        <dbReference type="Pfam" id="PF13439"/>
    </source>
</evidence>
<dbReference type="EMBL" id="MEXN01000003">
    <property type="protein sequence ID" value="OGD04005.1"/>
    <property type="molecule type" value="Genomic_DNA"/>
</dbReference>
<reference evidence="4 5" key="1">
    <citation type="journal article" date="2016" name="Nat. Commun.">
        <title>Thousands of microbial genomes shed light on interconnected biogeochemical processes in an aquifer system.</title>
        <authorList>
            <person name="Anantharaman K."/>
            <person name="Brown C.T."/>
            <person name="Hug L.A."/>
            <person name="Sharon I."/>
            <person name="Castelle C.J."/>
            <person name="Probst A.J."/>
            <person name="Thomas B.C."/>
            <person name="Singh A."/>
            <person name="Wilkins M.J."/>
            <person name="Karaoz U."/>
            <person name="Brodie E.L."/>
            <person name="Williams K.H."/>
            <person name="Hubbard S.S."/>
            <person name="Banfield J.F."/>
        </authorList>
    </citation>
    <scope>NUCLEOTIDE SEQUENCE [LARGE SCALE GENOMIC DNA]</scope>
</reference>
<sequence length="340" mass="38313">MTKIGFVTTPLTSAHSVRGVGFYTRNLLSNLKLLAAKYNFEIIELENYLLAKHNPQIDIENYKLDIVHYPFFDLFRHTLPIMREHKTVVTIHDVVPLEFPDHYPPGLRGQINFQLQRLALSGVEGVITDSYASVSAIRQYLRVPHEKIKLVYLAADPIYKKITQPKNKYKLPKKFVLYVGDINYNKNIPNLTAACRLAKLPLVIIGKQAKNLENLDLSHPELTHLQKVDFFNVVRLGFVSDEDLVHIYNLAAVYCQPSLAEGFGLPVLEALACSTPVACSKTSSLPEIAGTEASYFDPYNINDMAKAIKNAKSANGPTQAAKFSWEKTAYETLQVYKELT</sequence>
<feature type="domain" description="Glycosyl transferase family 1" evidence="2">
    <location>
        <begin position="165"/>
        <end position="313"/>
    </location>
</feature>
<dbReference type="Proteomes" id="UP000177080">
    <property type="component" value="Unassembled WGS sequence"/>
</dbReference>
<dbReference type="Pfam" id="PF00534">
    <property type="entry name" value="Glycos_transf_1"/>
    <property type="match status" value="1"/>
</dbReference>
<dbReference type="InterPro" id="IPR028098">
    <property type="entry name" value="Glyco_trans_4-like_N"/>
</dbReference>
<comment type="caution">
    <text evidence="4">The sequence shown here is derived from an EMBL/GenBank/DDBJ whole genome shotgun (WGS) entry which is preliminary data.</text>
</comment>
<dbReference type="PANTHER" id="PTHR46401">
    <property type="entry name" value="GLYCOSYLTRANSFERASE WBBK-RELATED"/>
    <property type="match status" value="1"/>
</dbReference>
<dbReference type="PANTHER" id="PTHR46401:SF2">
    <property type="entry name" value="GLYCOSYLTRANSFERASE WBBK-RELATED"/>
    <property type="match status" value="1"/>
</dbReference>
<dbReference type="CDD" id="cd03809">
    <property type="entry name" value="GT4_MtfB-like"/>
    <property type="match status" value="1"/>
</dbReference>
<dbReference type="STRING" id="1797259.A2989_01245"/>
<evidence type="ECO:0000313" key="4">
    <source>
        <dbReference type="EMBL" id="OGD04005.1"/>
    </source>
</evidence>
<feature type="domain" description="Glycosyltransferase subfamily 4-like N-terminal" evidence="3">
    <location>
        <begin position="59"/>
        <end position="156"/>
    </location>
</feature>
<dbReference type="GO" id="GO:0016757">
    <property type="term" value="F:glycosyltransferase activity"/>
    <property type="evidence" value="ECO:0007669"/>
    <property type="project" value="InterPro"/>
</dbReference>
<dbReference type="Gene3D" id="3.40.50.2000">
    <property type="entry name" value="Glycogen Phosphorylase B"/>
    <property type="match status" value="1"/>
</dbReference>
<dbReference type="InterPro" id="IPR001296">
    <property type="entry name" value="Glyco_trans_1"/>
</dbReference>
<protein>
    <submittedName>
        <fullName evidence="4">Uncharacterized protein</fullName>
    </submittedName>
</protein>
<accession>A0A1F4ZCX7</accession>